<evidence type="ECO:0000256" key="4">
    <source>
        <dbReference type="ARBA" id="ARBA00022679"/>
    </source>
</evidence>
<feature type="compositionally biased region" description="Polar residues" evidence="10">
    <location>
        <begin position="466"/>
        <end position="479"/>
    </location>
</feature>
<dbReference type="InterPro" id="IPR013083">
    <property type="entry name" value="Znf_RING/FYVE/PHD"/>
</dbReference>
<dbReference type="EC" id="2.3.2.27" evidence="3"/>
<evidence type="ECO:0000256" key="10">
    <source>
        <dbReference type="SAM" id="MobiDB-lite"/>
    </source>
</evidence>
<evidence type="ECO:0000313" key="13">
    <source>
        <dbReference type="Proteomes" id="UP000655225"/>
    </source>
</evidence>
<keyword evidence="5" id="KW-0479">Metal-binding</keyword>
<keyword evidence="6 9" id="KW-0863">Zinc-finger</keyword>
<evidence type="ECO:0000259" key="11">
    <source>
        <dbReference type="PROSITE" id="PS50089"/>
    </source>
</evidence>
<feature type="domain" description="RING-type" evidence="11">
    <location>
        <begin position="680"/>
        <end position="721"/>
    </location>
</feature>
<evidence type="ECO:0000256" key="2">
    <source>
        <dbReference type="ARBA" id="ARBA00004906"/>
    </source>
</evidence>
<evidence type="ECO:0000256" key="3">
    <source>
        <dbReference type="ARBA" id="ARBA00012483"/>
    </source>
</evidence>
<dbReference type="PANTHER" id="PTHR22937:SF224">
    <property type="entry name" value="E3 UBIQUITIN-PROTEIN LIGASE MBR1-RELATED"/>
    <property type="match status" value="1"/>
</dbReference>
<sequence length="727" mass="79251">MQGQRSTIDSFPETFDYNHGSSSSSTGVDQQILWNNMQPAVDNRLPDSVLPPPPYETNTTYENSVSRDKQSLSRWNLAEPSFTENRQNQVIDDEFKMEHGWSSSLTALAEPRLEEMHHEPTNFLSLESVNVNLSRDQAANGSLRLQNSSADGIPQNENTNAGYVGSNGNGVQVMEAGVCPHLFKSGGSETEKIPSASGSSNTSVVASGSAGYFAEDNDGRSGRSFDGRRLSRKRKTLDGASGQSSLGGSSGCFQRSENSVWHDIPARCNADSSLIISTPTENSPSVSPEQLNPRLGLVTRGVASDNLPTLSVAGNTESSLRNFRMRIDPNISSTRRSHVLSPHQSSRLLPYNRSLDSGSTSAAANTSPQSQSHVLHMPGLQRNVHPFPWNRISNSGAGSSSSSPVIFGERIAPLQEEANPRSMPRNISEHPMVVHANETRNLAQDPTNWNLANGNVIIPGNVASTSRIGSSSSVHQSPAPTWVPHHNPSTQYPRRLSEFVHRSLFPSAGSASGGQSSNFPPMQSGPSASSIETVLSSGAGHQGHHLPSPRPVLWMERQNDGALGVPYSLRTLAAASEGRRSRLVSEIRNALDLMRRGENLRFEDVMIFDQPVFYGVADLHDRHRDMRLDVDSMSYEELLALEERIGNVSTGLNVETILKCLKQRKYSSITIGSPCEVEPCCICQEEYVDGDHLGKIDCGHDFHTNCIKQWVVHKNLCPICKTTALVT</sequence>
<dbReference type="GO" id="GO:0010228">
    <property type="term" value="P:vegetative to reproductive phase transition of meristem"/>
    <property type="evidence" value="ECO:0007669"/>
    <property type="project" value="UniProtKB-ARBA"/>
</dbReference>
<evidence type="ECO:0000256" key="7">
    <source>
        <dbReference type="ARBA" id="ARBA00022786"/>
    </source>
</evidence>
<feature type="compositionally biased region" description="Polar residues" evidence="10">
    <location>
        <begin position="518"/>
        <end position="531"/>
    </location>
</feature>
<dbReference type="GO" id="GO:0061630">
    <property type="term" value="F:ubiquitin protein ligase activity"/>
    <property type="evidence" value="ECO:0007669"/>
    <property type="project" value="UniProtKB-EC"/>
</dbReference>
<comment type="pathway">
    <text evidence="2">Protein modification; protein ubiquitination.</text>
</comment>
<reference evidence="12 13" key="1">
    <citation type="submission" date="2020-04" db="EMBL/GenBank/DDBJ databases">
        <title>Plant Genome Project.</title>
        <authorList>
            <person name="Zhang R.-G."/>
        </authorList>
    </citation>
    <scope>NUCLEOTIDE SEQUENCE [LARGE SCALE GENOMIC DNA]</scope>
    <source>
        <strain evidence="12">YNK0</strain>
        <tissue evidence="12">Leaf</tissue>
    </source>
</reference>
<feature type="region of interest" description="Disordered" evidence="10">
    <location>
        <begin position="146"/>
        <end position="165"/>
    </location>
</feature>
<feature type="compositionally biased region" description="Polar residues" evidence="10">
    <location>
        <begin position="146"/>
        <end position="161"/>
    </location>
</feature>
<gene>
    <name evidence="12" type="ORF">HHK36_030948</name>
</gene>
<feature type="region of interest" description="Disordered" evidence="10">
    <location>
        <begin position="386"/>
        <end position="405"/>
    </location>
</feature>
<feature type="compositionally biased region" description="Low complexity" evidence="10">
    <location>
        <begin position="507"/>
        <end position="517"/>
    </location>
</feature>
<dbReference type="PANTHER" id="PTHR22937">
    <property type="entry name" value="E3 UBIQUITIN-PROTEIN LIGASE RNF165"/>
    <property type="match status" value="1"/>
</dbReference>
<feature type="region of interest" description="Disordered" evidence="10">
    <location>
        <begin position="507"/>
        <end position="531"/>
    </location>
</feature>
<dbReference type="SMART" id="SM00184">
    <property type="entry name" value="RING"/>
    <property type="match status" value="1"/>
</dbReference>
<feature type="region of interest" description="Disordered" evidence="10">
    <location>
        <begin position="43"/>
        <end position="69"/>
    </location>
</feature>
<keyword evidence="4" id="KW-0808">Transferase</keyword>
<dbReference type="Pfam" id="PF13639">
    <property type="entry name" value="zf-RING_2"/>
    <property type="match status" value="1"/>
</dbReference>
<evidence type="ECO:0000256" key="5">
    <source>
        <dbReference type="ARBA" id="ARBA00022723"/>
    </source>
</evidence>
<dbReference type="OrthoDB" id="8062037at2759"/>
<evidence type="ECO:0000313" key="12">
    <source>
        <dbReference type="EMBL" id="KAF8377566.1"/>
    </source>
</evidence>
<feature type="region of interest" description="Disordered" evidence="10">
    <location>
        <begin position="466"/>
        <end position="490"/>
    </location>
</feature>
<comment type="caution">
    <text evidence="12">The sequence shown here is derived from an EMBL/GenBank/DDBJ whole genome shotgun (WGS) entry which is preliminary data.</text>
</comment>
<dbReference type="Proteomes" id="UP000655225">
    <property type="component" value="Unassembled WGS sequence"/>
</dbReference>
<protein>
    <recommendedName>
        <fullName evidence="3">RING-type E3 ubiquitin transferase</fullName>
        <ecNumber evidence="3">2.3.2.27</ecNumber>
    </recommendedName>
</protein>
<dbReference type="AlphaFoldDB" id="A0A834YD28"/>
<comment type="catalytic activity">
    <reaction evidence="1">
        <text>S-ubiquitinyl-[E2 ubiquitin-conjugating enzyme]-L-cysteine + [acceptor protein]-L-lysine = [E2 ubiquitin-conjugating enzyme]-L-cysteine + N(6)-ubiquitinyl-[acceptor protein]-L-lysine.</text>
        <dbReference type="EC" id="2.3.2.27"/>
    </reaction>
</comment>
<dbReference type="Gene3D" id="3.30.40.10">
    <property type="entry name" value="Zinc/RING finger domain, C3HC4 (zinc finger)"/>
    <property type="match status" value="1"/>
</dbReference>
<feature type="region of interest" description="Disordered" evidence="10">
    <location>
        <begin position="211"/>
        <end position="252"/>
    </location>
</feature>
<organism evidence="12 13">
    <name type="scientific">Tetracentron sinense</name>
    <name type="common">Spur-leaf</name>
    <dbReference type="NCBI Taxonomy" id="13715"/>
    <lineage>
        <taxon>Eukaryota</taxon>
        <taxon>Viridiplantae</taxon>
        <taxon>Streptophyta</taxon>
        <taxon>Embryophyta</taxon>
        <taxon>Tracheophyta</taxon>
        <taxon>Spermatophyta</taxon>
        <taxon>Magnoliopsida</taxon>
        <taxon>Trochodendrales</taxon>
        <taxon>Trochodendraceae</taxon>
        <taxon>Tetracentron</taxon>
    </lineage>
</organism>
<dbReference type="EMBL" id="JABCRI010000024">
    <property type="protein sequence ID" value="KAF8377566.1"/>
    <property type="molecule type" value="Genomic_DNA"/>
</dbReference>
<feature type="compositionally biased region" description="Low complexity" evidence="10">
    <location>
        <begin position="393"/>
        <end position="403"/>
    </location>
</feature>
<feature type="region of interest" description="Disordered" evidence="10">
    <location>
        <begin position="334"/>
        <end position="372"/>
    </location>
</feature>
<dbReference type="FunFam" id="3.30.40.10:FF:000309">
    <property type="entry name" value="E3 ubiquitin-protein ligase MBR2"/>
    <property type="match status" value="1"/>
</dbReference>
<proteinExistence type="predicted"/>
<dbReference type="OMA" id="HIFWNNM"/>
<keyword evidence="7" id="KW-0833">Ubl conjugation pathway</keyword>
<dbReference type="GO" id="GO:0008270">
    <property type="term" value="F:zinc ion binding"/>
    <property type="evidence" value="ECO:0007669"/>
    <property type="project" value="UniProtKB-KW"/>
</dbReference>
<name>A0A834YD28_TETSI</name>
<dbReference type="GO" id="GO:0043161">
    <property type="term" value="P:proteasome-mediated ubiquitin-dependent protein catabolic process"/>
    <property type="evidence" value="ECO:0007669"/>
    <property type="project" value="UniProtKB-ARBA"/>
</dbReference>
<dbReference type="InterPro" id="IPR001841">
    <property type="entry name" value="Znf_RING"/>
</dbReference>
<feature type="compositionally biased region" description="Basic and acidic residues" evidence="10">
    <location>
        <begin position="217"/>
        <end position="229"/>
    </location>
</feature>
<evidence type="ECO:0000256" key="8">
    <source>
        <dbReference type="ARBA" id="ARBA00022833"/>
    </source>
</evidence>
<dbReference type="PROSITE" id="PS50089">
    <property type="entry name" value="ZF_RING_2"/>
    <property type="match status" value="1"/>
</dbReference>
<evidence type="ECO:0000256" key="1">
    <source>
        <dbReference type="ARBA" id="ARBA00000900"/>
    </source>
</evidence>
<evidence type="ECO:0000256" key="6">
    <source>
        <dbReference type="ARBA" id="ARBA00022771"/>
    </source>
</evidence>
<keyword evidence="13" id="KW-1185">Reference proteome</keyword>
<dbReference type="SUPFAM" id="SSF57850">
    <property type="entry name" value="RING/U-box"/>
    <property type="match status" value="1"/>
</dbReference>
<dbReference type="InterPro" id="IPR045191">
    <property type="entry name" value="MBR1/2-like"/>
</dbReference>
<accession>A0A834YD28</accession>
<feature type="region of interest" description="Disordered" evidence="10">
    <location>
        <begin position="1"/>
        <end position="27"/>
    </location>
</feature>
<evidence type="ECO:0000256" key="9">
    <source>
        <dbReference type="PROSITE-ProRule" id="PRU00175"/>
    </source>
</evidence>
<keyword evidence="8" id="KW-0862">Zinc</keyword>
<feature type="compositionally biased region" description="Polar residues" evidence="10">
    <location>
        <begin position="354"/>
        <end position="372"/>
    </location>
</feature>